<evidence type="ECO:0000313" key="3">
    <source>
        <dbReference type="Proteomes" id="UP000813385"/>
    </source>
</evidence>
<sequence length="309" mass="34071">MSSSKTDRGKKTHHSSSSSKSHHHSAKSKTDKKHKEALPSGPQFSFIFAIVELCIFDDFASQNIDAWGNPQPPRSPSSYDTANERPAGVWRWRDGAVEPVGDRYTWLRPDPLLPGAVYPLASPTAEPLTVYETFSVFNCWRFLPCLYTATDSSVVDVASSMSYRWVQLAFEHAGPGSLTGENPPRLVTRIGLGQRHVEAENPAWMPELISRSHAAIAPGGPVSYGLGGYVGVILGLMALSQKPKRAERVFQRWRGGHWEPGLREATADPHPAGPPRGVLVQVCLDDEYPDVSTHELIRHFEAYGVMVFG</sequence>
<dbReference type="Proteomes" id="UP000813385">
    <property type="component" value="Unassembled WGS sequence"/>
</dbReference>
<dbReference type="EMBL" id="JAGPXD010000002">
    <property type="protein sequence ID" value="KAH7368633.1"/>
    <property type="molecule type" value="Genomic_DNA"/>
</dbReference>
<protein>
    <submittedName>
        <fullName evidence="2">Uncharacterized protein</fullName>
    </submittedName>
</protein>
<keyword evidence="3" id="KW-1185">Reference proteome</keyword>
<comment type="caution">
    <text evidence="2">The sequence shown here is derived from an EMBL/GenBank/DDBJ whole genome shotgun (WGS) entry which is preliminary data.</text>
</comment>
<evidence type="ECO:0000313" key="2">
    <source>
        <dbReference type="EMBL" id="KAH7368633.1"/>
    </source>
</evidence>
<feature type="region of interest" description="Disordered" evidence="1">
    <location>
        <begin position="1"/>
        <end position="37"/>
    </location>
</feature>
<dbReference type="OrthoDB" id="5243686at2759"/>
<proteinExistence type="predicted"/>
<feature type="compositionally biased region" description="Basic residues" evidence="1">
    <location>
        <begin position="10"/>
        <end position="32"/>
    </location>
</feature>
<organism evidence="2 3">
    <name type="scientific">Plectosphaerella cucumerina</name>
    <dbReference type="NCBI Taxonomy" id="40658"/>
    <lineage>
        <taxon>Eukaryota</taxon>
        <taxon>Fungi</taxon>
        <taxon>Dikarya</taxon>
        <taxon>Ascomycota</taxon>
        <taxon>Pezizomycotina</taxon>
        <taxon>Sordariomycetes</taxon>
        <taxon>Hypocreomycetidae</taxon>
        <taxon>Glomerellales</taxon>
        <taxon>Plectosphaerellaceae</taxon>
        <taxon>Plectosphaerella</taxon>
    </lineage>
</organism>
<dbReference type="AlphaFoldDB" id="A0A8K0TLN3"/>
<reference evidence="2" key="1">
    <citation type="journal article" date="2021" name="Nat. Commun.">
        <title>Genetic determinants of endophytism in the Arabidopsis root mycobiome.</title>
        <authorList>
            <person name="Mesny F."/>
            <person name="Miyauchi S."/>
            <person name="Thiergart T."/>
            <person name="Pickel B."/>
            <person name="Atanasova L."/>
            <person name="Karlsson M."/>
            <person name="Huettel B."/>
            <person name="Barry K.W."/>
            <person name="Haridas S."/>
            <person name="Chen C."/>
            <person name="Bauer D."/>
            <person name="Andreopoulos W."/>
            <person name="Pangilinan J."/>
            <person name="LaButti K."/>
            <person name="Riley R."/>
            <person name="Lipzen A."/>
            <person name="Clum A."/>
            <person name="Drula E."/>
            <person name="Henrissat B."/>
            <person name="Kohler A."/>
            <person name="Grigoriev I.V."/>
            <person name="Martin F.M."/>
            <person name="Hacquard S."/>
        </authorList>
    </citation>
    <scope>NUCLEOTIDE SEQUENCE</scope>
    <source>
        <strain evidence="2">MPI-CAGE-AT-0016</strain>
    </source>
</reference>
<gene>
    <name evidence="2" type="ORF">B0T11DRAFT_277406</name>
</gene>
<name>A0A8K0TLN3_9PEZI</name>
<accession>A0A8K0TLN3</accession>
<evidence type="ECO:0000256" key="1">
    <source>
        <dbReference type="SAM" id="MobiDB-lite"/>
    </source>
</evidence>